<keyword evidence="1" id="KW-0732">Signal</keyword>
<dbReference type="EMBL" id="LVHD01000018">
    <property type="protein sequence ID" value="OAG76691.1"/>
    <property type="molecule type" value="Genomic_DNA"/>
</dbReference>
<protein>
    <submittedName>
        <fullName evidence="2">Uncharacterized protein</fullName>
    </submittedName>
</protein>
<organism evidence="2 3">
    <name type="scientific">Acetobacter malorum</name>
    <dbReference type="NCBI Taxonomy" id="178901"/>
    <lineage>
        <taxon>Bacteria</taxon>
        <taxon>Pseudomonadati</taxon>
        <taxon>Pseudomonadota</taxon>
        <taxon>Alphaproteobacteria</taxon>
        <taxon>Acetobacterales</taxon>
        <taxon>Acetobacteraceae</taxon>
        <taxon>Acetobacter</taxon>
    </lineage>
</organism>
<name>A0A177GA87_9PROT</name>
<dbReference type="PATRIC" id="fig|178901.16.peg.2624"/>
<comment type="caution">
    <text evidence="2">The sequence shown here is derived from an EMBL/GenBank/DDBJ whole genome shotgun (WGS) entry which is preliminary data.</text>
</comment>
<sequence>MTRSVSGFPVFFRLMAGLAGLAVQAGCQSSAGRVAINPTPRTLIYSYVIASGMARGQVMSGLVSPDRLVQIVNADRAALAAILNAEYNPSGAGIKNAGQAMENFLAVIEPSDLTPPSVVRR</sequence>
<reference evidence="2 3" key="1">
    <citation type="submission" date="2016-03" db="EMBL/GenBank/DDBJ databases">
        <title>Draft genome sequence of Acetobacter malorum CECT 7742, a strain isolated from strawberry vinegar.</title>
        <authorList>
            <person name="Sainz F."/>
            <person name="Mas A."/>
            <person name="Torija M.J."/>
        </authorList>
    </citation>
    <scope>NUCLEOTIDE SEQUENCE [LARGE SCALE GENOMIC DNA]</scope>
    <source>
        <strain evidence="2 3">CECT 7742</strain>
    </source>
</reference>
<evidence type="ECO:0000313" key="2">
    <source>
        <dbReference type="EMBL" id="OAG76691.1"/>
    </source>
</evidence>
<gene>
    <name evidence="2" type="ORF">Amal_02465</name>
</gene>
<dbReference type="AlphaFoldDB" id="A0A177GA87"/>
<feature type="signal peptide" evidence="1">
    <location>
        <begin position="1"/>
        <end position="25"/>
    </location>
</feature>
<evidence type="ECO:0000256" key="1">
    <source>
        <dbReference type="SAM" id="SignalP"/>
    </source>
</evidence>
<dbReference type="Proteomes" id="UP000077349">
    <property type="component" value="Unassembled WGS sequence"/>
</dbReference>
<proteinExistence type="predicted"/>
<accession>A0A177GA87</accession>
<evidence type="ECO:0000313" key="3">
    <source>
        <dbReference type="Proteomes" id="UP000077349"/>
    </source>
</evidence>
<feature type="chain" id="PRO_5008061746" evidence="1">
    <location>
        <begin position="26"/>
        <end position="121"/>
    </location>
</feature>